<dbReference type="PROSITE" id="PS51462">
    <property type="entry name" value="NUDIX"/>
    <property type="match status" value="1"/>
</dbReference>
<dbReference type="InterPro" id="IPR020084">
    <property type="entry name" value="NUDIX_hydrolase_CS"/>
</dbReference>
<dbReference type="GO" id="GO:0016787">
    <property type="term" value="F:hydrolase activity"/>
    <property type="evidence" value="ECO:0007669"/>
    <property type="project" value="UniProtKB-KW"/>
</dbReference>
<dbReference type="RefSeq" id="WP_200789904.1">
    <property type="nucleotide sequence ID" value="NZ_JAEDAO010000001.1"/>
</dbReference>
<dbReference type="InterPro" id="IPR000086">
    <property type="entry name" value="NUDIX_hydrolase_dom"/>
</dbReference>
<evidence type="ECO:0000256" key="2">
    <source>
        <dbReference type="ARBA" id="ARBA00022801"/>
    </source>
</evidence>
<dbReference type="PROSITE" id="PS00893">
    <property type="entry name" value="NUDIX_BOX"/>
    <property type="match status" value="1"/>
</dbReference>
<dbReference type="InterPro" id="IPR015797">
    <property type="entry name" value="NUDIX_hydrolase-like_dom_sf"/>
</dbReference>
<dbReference type="Gene3D" id="3.90.79.10">
    <property type="entry name" value="Nucleoside Triphosphate Pyrophosphohydrolase"/>
    <property type="match status" value="1"/>
</dbReference>
<organism evidence="4 5">
    <name type="scientific">Ramlibacter algicola</name>
    <dbReference type="NCBI Taxonomy" id="2795217"/>
    <lineage>
        <taxon>Bacteria</taxon>
        <taxon>Pseudomonadati</taxon>
        <taxon>Pseudomonadota</taxon>
        <taxon>Betaproteobacteria</taxon>
        <taxon>Burkholderiales</taxon>
        <taxon>Comamonadaceae</taxon>
        <taxon>Ramlibacter</taxon>
    </lineage>
</organism>
<sequence>MADAWRLKACPVVLRGTGRVEVLAFEHPLAGLQLVKGSVEASETAAQAAVRELREESGVVAHVVADLGTWDAGFEQQRWSLSLCEPHAPLPDGWVHQSAGDEGHAYRFFWHPLGQPPSDDWHDVYRRALAHIAQWLRDAGSHSTLKL</sequence>
<dbReference type="Proteomes" id="UP000617041">
    <property type="component" value="Unassembled WGS sequence"/>
</dbReference>
<comment type="caution">
    <text evidence="4">The sequence shown here is derived from an EMBL/GenBank/DDBJ whole genome shotgun (WGS) entry which is preliminary data.</text>
</comment>
<dbReference type="CDD" id="cd04663">
    <property type="entry name" value="NUDIX_Hydrolase"/>
    <property type="match status" value="1"/>
</dbReference>
<keyword evidence="5" id="KW-1185">Reference proteome</keyword>
<evidence type="ECO:0000313" key="4">
    <source>
        <dbReference type="EMBL" id="MBK0394819.1"/>
    </source>
</evidence>
<dbReference type="EMBL" id="JAEDAO010000001">
    <property type="protein sequence ID" value="MBK0394819.1"/>
    <property type="molecule type" value="Genomic_DNA"/>
</dbReference>
<accession>A0A934Q2I5</accession>
<dbReference type="AlphaFoldDB" id="A0A934Q2I5"/>
<dbReference type="SUPFAM" id="SSF55811">
    <property type="entry name" value="Nudix"/>
    <property type="match status" value="1"/>
</dbReference>
<reference evidence="4" key="1">
    <citation type="submission" date="2020-12" db="EMBL/GenBank/DDBJ databases">
        <title>Ramlibacter sp. nov., isolated from a freshwater alga, Cryptomonas.</title>
        <authorList>
            <person name="Kim H.M."/>
            <person name="Jeon C.O."/>
        </authorList>
    </citation>
    <scope>NUCLEOTIDE SEQUENCE</scope>
    <source>
        <strain evidence="4">CrO1</strain>
    </source>
</reference>
<evidence type="ECO:0000313" key="5">
    <source>
        <dbReference type="Proteomes" id="UP000617041"/>
    </source>
</evidence>
<comment type="cofactor">
    <cofactor evidence="1">
        <name>Mg(2+)</name>
        <dbReference type="ChEBI" id="CHEBI:18420"/>
    </cofactor>
</comment>
<protein>
    <submittedName>
        <fullName evidence="4">NUDIX domain-containing protein</fullName>
    </submittedName>
</protein>
<evidence type="ECO:0000259" key="3">
    <source>
        <dbReference type="PROSITE" id="PS51462"/>
    </source>
</evidence>
<name>A0A934Q2I5_9BURK</name>
<gene>
    <name evidence="4" type="ORF">I8E28_19600</name>
</gene>
<keyword evidence="2" id="KW-0378">Hydrolase</keyword>
<proteinExistence type="predicted"/>
<feature type="domain" description="Nudix hydrolase" evidence="3">
    <location>
        <begin position="5"/>
        <end position="138"/>
    </location>
</feature>
<dbReference type="Pfam" id="PF00293">
    <property type="entry name" value="NUDIX"/>
    <property type="match status" value="1"/>
</dbReference>
<evidence type="ECO:0000256" key="1">
    <source>
        <dbReference type="ARBA" id="ARBA00001946"/>
    </source>
</evidence>